<comment type="caution">
    <text evidence="1">The sequence shown here is derived from an EMBL/GenBank/DDBJ whole genome shotgun (WGS) entry which is preliminary data.</text>
</comment>
<name>A0A2M9D635_9MICO</name>
<gene>
    <name evidence="1" type="ORF">CLV85_0140</name>
</gene>
<protein>
    <submittedName>
        <fullName evidence="1">Uncharacterized protein</fullName>
    </submittedName>
</protein>
<accession>A0A2M9D635</accession>
<keyword evidence="2" id="KW-1185">Reference proteome</keyword>
<organism evidence="1 2">
    <name type="scientific">Salinibacterium amurskyense</name>
    <dbReference type="NCBI Taxonomy" id="205941"/>
    <lineage>
        <taxon>Bacteria</taxon>
        <taxon>Bacillati</taxon>
        <taxon>Actinomycetota</taxon>
        <taxon>Actinomycetes</taxon>
        <taxon>Micrococcales</taxon>
        <taxon>Microbacteriaceae</taxon>
        <taxon>Salinibacterium</taxon>
    </lineage>
</organism>
<dbReference type="RefSeq" id="WP_100387705.1">
    <property type="nucleotide sequence ID" value="NZ_BMZU01000001.1"/>
</dbReference>
<dbReference type="AlphaFoldDB" id="A0A2M9D635"/>
<sequence length="189" mass="21604">MIIEDLPEYTGFEPAVLDSTAESIVSDLLRAVEAVRDEANSLLKIRASEQAIAHRVAFQLEVLLRHGAKPWDVDCEYNRVGNENDSDDRQQYLTKRLTSNGNTFDVNPDLVVHRRGTSDNELVVEMKVDGRSHSTRKTAGFDLKKLKLFHDDPRFRYREAVFILFYVGEAPRWDIHRYAPPGENSSTNV</sequence>
<evidence type="ECO:0000313" key="1">
    <source>
        <dbReference type="EMBL" id="PJJ80973.1"/>
    </source>
</evidence>
<reference evidence="1 2" key="1">
    <citation type="submission" date="2017-11" db="EMBL/GenBank/DDBJ databases">
        <title>Genomic Encyclopedia of Archaeal and Bacterial Type Strains, Phase II (KMG-II): From Individual Species to Whole Genera.</title>
        <authorList>
            <person name="Goeker M."/>
        </authorList>
    </citation>
    <scope>NUCLEOTIDE SEQUENCE [LARGE SCALE GENOMIC DNA]</scope>
    <source>
        <strain evidence="1 2">DSM 16400</strain>
    </source>
</reference>
<dbReference type="EMBL" id="PGFH01000001">
    <property type="protein sequence ID" value="PJJ80973.1"/>
    <property type="molecule type" value="Genomic_DNA"/>
</dbReference>
<proteinExistence type="predicted"/>
<evidence type="ECO:0000313" key="2">
    <source>
        <dbReference type="Proteomes" id="UP000231742"/>
    </source>
</evidence>
<dbReference type="OrthoDB" id="5141690at2"/>
<dbReference type="Proteomes" id="UP000231742">
    <property type="component" value="Unassembled WGS sequence"/>
</dbReference>